<feature type="domain" description="Reverse transcriptase" evidence="1">
    <location>
        <begin position="1"/>
        <end position="151"/>
    </location>
</feature>
<keyword evidence="3" id="KW-1185">Reference proteome</keyword>
<name>A0A8T3A6D9_DENNO</name>
<dbReference type="Proteomes" id="UP000829196">
    <property type="component" value="Unassembled WGS sequence"/>
</dbReference>
<comment type="caution">
    <text evidence="2">The sequence shown here is derived from an EMBL/GenBank/DDBJ whole genome shotgun (WGS) entry which is preliminary data.</text>
</comment>
<accession>A0A8T3A6D9</accession>
<organism evidence="2 3">
    <name type="scientific">Dendrobium nobile</name>
    <name type="common">Orchid</name>
    <dbReference type="NCBI Taxonomy" id="94219"/>
    <lineage>
        <taxon>Eukaryota</taxon>
        <taxon>Viridiplantae</taxon>
        <taxon>Streptophyta</taxon>
        <taxon>Embryophyta</taxon>
        <taxon>Tracheophyta</taxon>
        <taxon>Spermatophyta</taxon>
        <taxon>Magnoliopsida</taxon>
        <taxon>Liliopsida</taxon>
        <taxon>Asparagales</taxon>
        <taxon>Orchidaceae</taxon>
        <taxon>Epidendroideae</taxon>
        <taxon>Malaxideae</taxon>
        <taxon>Dendrobiinae</taxon>
        <taxon>Dendrobium</taxon>
    </lineage>
</organism>
<dbReference type="PROSITE" id="PS50878">
    <property type="entry name" value="RT_POL"/>
    <property type="match status" value="1"/>
</dbReference>
<dbReference type="InterPro" id="IPR000477">
    <property type="entry name" value="RT_dom"/>
</dbReference>
<dbReference type="OrthoDB" id="786536at2759"/>
<sequence length="336" mass="37601">MFIAWIKACTSDVYFSVCINGSLEGFFNSTNGLRQGCPLSPYLFSIVMDGLSNLIEEAISNHSFNAISHGNSVISHLMYADDLLLFGKAITSNAHSLKTIFEVFGAVSGLLVNPLKSTVIFSKDSLQAAAFCDVLQIQKTTNPVTYLGLPIYHKMLRNSDFQPLIQNISGKLNGWYARTLSFAGRIQFLKYTICNTLAYWIRGAIIPKGCCKIINRICSRFLYFGNTELRKLHAISWNDTCLPKDCGGLGINSIDNLYHTFGCALIWRFLHSENLLFNWWRSKYCSFWKPASGKTSLFGNICVIWHKKLSIASLSQLGITATFRSFGTLGFKVLLL</sequence>
<dbReference type="Pfam" id="PF00078">
    <property type="entry name" value="RVT_1"/>
    <property type="match status" value="1"/>
</dbReference>
<dbReference type="PANTHER" id="PTHR33116:SF78">
    <property type="entry name" value="OS12G0587133 PROTEIN"/>
    <property type="match status" value="1"/>
</dbReference>
<dbReference type="PANTHER" id="PTHR33116">
    <property type="entry name" value="REVERSE TRANSCRIPTASE ZINC-BINDING DOMAIN-CONTAINING PROTEIN-RELATED-RELATED"/>
    <property type="match status" value="1"/>
</dbReference>
<evidence type="ECO:0000259" key="1">
    <source>
        <dbReference type="PROSITE" id="PS50878"/>
    </source>
</evidence>
<evidence type="ECO:0000313" key="3">
    <source>
        <dbReference type="Proteomes" id="UP000829196"/>
    </source>
</evidence>
<proteinExistence type="predicted"/>
<dbReference type="AlphaFoldDB" id="A0A8T3A6D9"/>
<dbReference type="EMBL" id="JAGYWB010000019">
    <property type="protein sequence ID" value="KAI0488233.1"/>
    <property type="molecule type" value="Genomic_DNA"/>
</dbReference>
<dbReference type="InterPro" id="IPR043502">
    <property type="entry name" value="DNA/RNA_pol_sf"/>
</dbReference>
<dbReference type="SUPFAM" id="SSF56672">
    <property type="entry name" value="DNA/RNA polymerases"/>
    <property type="match status" value="1"/>
</dbReference>
<gene>
    <name evidence="2" type="ORF">KFK09_028060</name>
</gene>
<reference evidence="2" key="1">
    <citation type="journal article" date="2022" name="Front. Genet.">
        <title>Chromosome-Scale Assembly of the Dendrobium nobile Genome Provides Insights Into the Molecular Mechanism of the Biosynthesis of the Medicinal Active Ingredient of Dendrobium.</title>
        <authorList>
            <person name="Xu Q."/>
            <person name="Niu S.-C."/>
            <person name="Li K.-L."/>
            <person name="Zheng P.-J."/>
            <person name="Zhang X.-J."/>
            <person name="Jia Y."/>
            <person name="Liu Y."/>
            <person name="Niu Y.-X."/>
            <person name="Yu L.-H."/>
            <person name="Chen D.-F."/>
            <person name="Zhang G.-Q."/>
        </authorList>
    </citation>
    <scope>NUCLEOTIDE SEQUENCE</scope>
    <source>
        <tissue evidence="2">Leaf</tissue>
    </source>
</reference>
<evidence type="ECO:0000313" key="2">
    <source>
        <dbReference type="EMBL" id="KAI0488233.1"/>
    </source>
</evidence>
<protein>
    <recommendedName>
        <fullName evidence="1">Reverse transcriptase domain-containing protein</fullName>
    </recommendedName>
</protein>